<dbReference type="InterPro" id="IPR011256">
    <property type="entry name" value="Reg_factor_effector_dom_sf"/>
</dbReference>
<keyword evidence="3" id="KW-1185">Reference proteome</keyword>
<proteinExistence type="predicted"/>
<accession>A0A7Z7LEL4</accession>
<protein>
    <submittedName>
        <fullName evidence="2">Transcription activator, effector binding protein</fullName>
    </submittedName>
</protein>
<dbReference type="RefSeq" id="WP_169698754.1">
    <property type="nucleotide sequence ID" value="NZ_LS974202.1"/>
</dbReference>
<feature type="domain" description="AraC effector-binding" evidence="1">
    <location>
        <begin position="5"/>
        <end position="153"/>
    </location>
</feature>
<name>A0A7Z7LEL4_9BACT</name>
<dbReference type="Gene3D" id="3.20.80.10">
    <property type="entry name" value="Regulatory factor, effector binding domain"/>
    <property type="match status" value="1"/>
</dbReference>
<dbReference type="Proteomes" id="UP000250796">
    <property type="component" value="Chromosome MESINF"/>
</dbReference>
<gene>
    <name evidence="2" type="ORF">MESINF_0982</name>
</gene>
<dbReference type="InterPro" id="IPR010499">
    <property type="entry name" value="AraC_E-bd"/>
</dbReference>
<dbReference type="SUPFAM" id="SSF55136">
    <property type="entry name" value="Probable bacterial effector-binding domain"/>
    <property type="match status" value="1"/>
</dbReference>
<dbReference type="KEGG" id="minf:MESINF_0982"/>
<evidence type="ECO:0000313" key="3">
    <source>
        <dbReference type="Proteomes" id="UP000250796"/>
    </source>
</evidence>
<organism evidence="2 3">
    <name type="scientific">Mesotoga infera</name>
    <dbReference type="NCBI Taxonomy" id="1236046"/>
    <lineage>
        <taxon>Bacteria</taxon>
        <taxon>Thermotogati</taxon>
        <taxon>Thermotogota</taxon>
        <taxon>Thermotogae</taxon>
        <taxon>Kosmotogales</taxon>
        <taxon>Kosmotogaceae</taxon>
        <taxon>Mesotoga</taxon>
    </lineage>
</organism>
<sequence>MPRVSTIGILKRSEQSTLVVRATTSVQNLPGLIGKSYGEITAYLGELGEFPADIPFVAYHNMDTQNLDVEIGFPVSSKLPGRGDIVQGSIPEGLNVFSIFMGPYAQMESVYSEMAEWIIKNGFIPTGVVYEHYYNGPEFPESQHLTKIVMPLKNPE</sequence>
<dbReference type="SMART" id="SM00871">
    <property type="entry name" value="AraC_E_bind"/>
    <property type="match status" value="1"/>
</dbReference>
<dbReference type="AlphaFoldDB" id="A0A7Z7LEL4"/>
<reference evidence="2 3" key="1">
    <citation type="submission" date="2017-01" db="EMBL/GenBank/DDBJ databases">
        <authorList>
            <person name="Erauso G."/>
        </authorList>
    </citation>
    <scope>NUCLEOTIDE SEQUENCE [LARGE SCALE GENOMIC DNA]</scope>
    <source>
        <strain evidence="2">MESINF1</strain>
    </source>
</reference>
<dbReference type="Pfam" id="PF06445">
    <property type="entry name" value="GyrI-like"/>
    <property type="match status" value="1"/>
</dbReference>
<evidence type="ECO:0000259" key="1">
    <source>
        <dbReference type="SMART" id="SM00871"/>
    </source>
</evidence>
<dbReference type="InterPro" id="IPR029442">
    <property type="entry name" value="GyrI-like"/>
</dbReference>
<dbReference type="EMBL" id="LS974202">
    <property type="protein sequence ID" value="SSC12431.1"/>
    <property type="molecule type" value="Genomic_DNA"/>
</dbReference>
<evidence type="ECO:0000313" key="2">
    <source>
        <dbReference type="EMBL" id="SSC12431.1"/>
    </source>
</evidence>